<dbReference type="InterPro" id="IPR036875">
    <property type="entry name" value="Znf_CCHC_sf"/>
</dbReference>
<keyword evidence="4" id="KW-1185">Reference proteome</keyword>
<sequence length="591" mass="66297">MPSKEEKLLADSLSRRKCLIKLLDALERFIRDYDHARDSCQLCVRVESLDKLNEDYAECQSVIERLDEEEELDEHIDERVEFEQRFCRAKGFLLSKRVADANQSALNNSMQAAQHHQPHFHLRLPKIEMPKFNGDFSRWISFRDTFTSMVHVNGDIPAVAKLQYLLQSLEGSAKKPFESVDIEADNYATTWDALLKRYDNRKYLKKQLFRALYDLPAVKQECATRIHGLVDDYQRHVRALSKLGEPVDHWDLPLIHLLSYKLDQATLRAWEEKTSQKDDVKYDELVEFLYQRVRILQSVGPETHHSASSKVAGNPQKSFKQKVSANATTASPPSYSCPLSCSDSHSLRTCPVFLGKSVSQRRELVSQKRLCWNCLSFGHQSKKCGSKFSCRTCREKHHSLLHDPAPVQVSATPAIQTSSAESTVSSKPAPLVQQPRPSTSQSVDASGSRQASMAVQTACTMTLLETVILNIVDDHGNTHKARALLDSASMSNFISKPLAKNLYSRRSTVDVSVAGIGSSTQKISSAITATIESGDRTISMKLQLLVLKQPSSDLPTMPIDISAWKLPHVQLADPQFSVPGSVDLVIGSETY</sequence>
<evidence type="ECO:0000256" key="1">
    <source>
        <dbReference type="SAM" id="Coils"/>
    </source>
</evidence>
<dbReference type="PANTHER" id="PTHR47331">
    <property type="entry name" value="PHD-TYPE DOMAIN-CONTAINING PROTEIN"/>
    <property type="match status" value="1"/>
</dbReference>
<evidence type="ECO:0000313" key="4">
    <source>
        <dbReference type="Proteomes" id="UP000069940"/>
    </source>
</evidence>
<dbReference type="Pfam" id="PF03564">
    <property type="entry name" value="DUF1759"/>
    <property type="match status" value="1"/>
</dbReference>
<name>A0ABM1XRP5_AEDAL</name>
<feature type="compositionally biased region" description="Polar residues" evidence="2">
    <location>
        <begin position="306"/>
        <end position="330"/>
    </location>
</feature>
<dbReference type="RefSeq" id="XP_062714091.1">
    <property type="nucleotide sequence ID" value="XM_062858107.1"/>
</dbReference>
<proteinExistence type="predicted"/>
<evidence type="ECO:0008006" key="5">
    <source>
        <dbReference type="Google" id="ProtNLM"/>
    </source>
</evidence>
<evidence type="ECO:0000256" key="2">
    <source>
        <dbReference type="SAM" id="MobiDB-lite"/>
    </source>
</evidence>
<keyword evidence="1" id="KW-0175">Coiled coil</keyword>
<feature type="region of interest" description="Disordered" evidence="2">
    <location>
        <begin position="413"/>
        <end position="448"/>
    </location>
</feature>
<reference evidence="4" key="1">
    <citation type="journal article" date="2015" name="Proc. Natl. Acad. Sci. U.S.A.">
        <title>Genome sequence of the Asian Tiger mosquito, Aedes albopictus, reveals insights into its biology, genetics, and evolution.</title>
        <authorList>
            <person name="Chen X.G."/>
            <person name="Jiang X."/>
            <person name="Gu J."/>
            <person name="Xu M."/>
            <person name="Wu Y."/>
            <person name="Deng Y."/>
            <person name="Zhang C."/>
            <person name="Bonizzoni M."/>
            <person name="Dermauw W."/>
            <person name="Vontas J."/>
            <person name="Armbruster P."/>
            <person name="Huang X."/>
            <person name="Yang Y."/>
            <person name="Zhang H."/>
            <person name="He W."/>
            <person name="Peng H."/>
            <person name="Liu Y."/>
            <person name="Wu K."/>
            <person name="Chen J."/>
            <person name="Lirakis M."/>
            <person name="Topalis P."/>
            <person name="Van Leeuwen T."/>
            <person name="Hall A.B."/>
            <person name="Jiang X."/>
            <person name="Thorpe C."/>
            <person name="Mueller R.L."/>
            <person name="Sun C."/>
            <person name="Waterhouse R.M."/>
            <person name="Yan G."/>
            <person name="Tu Z.J."/>
            <person name="Fang X."/>
            <person name="James A.A."/>
        </authorList>
    </citation>
    <scope>NUCLEOTIDE SEQUENCE [LARGE SCALE GENOMIC DNA]</scope>
    <source>
        <strain evidence="4">Foshan</strain>
    </source>
</reference>
<feature type="region of interest" description="Disordered" evidence="2">
    <location>
        <begin position="304"/>
        <end position="334"/>
    </location>
</feature>
<accession>A0ABM1XRP5</accession>
<feature type="compositionally biased region" description="Polar residues" evidence="2">
    <location>
        <begin position="413"/>
        <end position="426"/>
    </location>
</feature>
<dbReference type="InterPro" id="IPR005312">
    <property type="entry name" value="DUF1759"/>
</dbReference>
<evidence type="ECO:0000313" key="3">
    <source>
        <dbReference type="EnsemblMetazoa" id="AALFPA23_002208.P1918"/>
    </source>
</evidence>
<dbReference type="SUPFAM" id="SSF57756">
    <property type="entry name" value="Retrovirus zinc finger-like domains"/>
    <property type="match status" value="1"/>
</dbReference>
<dbReference type="Proteomes" id="UP000069940">
    <property type="component" value="Unassembled WGS sequence"/>
</dbReference>
<dbReference type="CDD" id="cd00303">
    <property type="entry name" value="retropepsin_like"/>
    <property type="match status" value="1"/>
</dbReference>
<dbReference type="PANTHER" id="PTHR47331:SF5">
    <property type="entry name" value="RIBONUCLEASE H"/>
    <property type="match status" value="1"/>
</dbReference>
<protein>
    <recommendedName>
        <fullName evidence="5">CCHC-type domain-containing protein</fullName>
    </recommendedName>
</protein>
<feature type="compositionally biased region" description="Polar residues" evidence="2">
    <location>
        <begin position="435"/>
        <end position="448"/>
    </location>
</feature>
<feature type="coiled-coil region" evidence="1">
    <location>
        <begin position="49"/>
        <end position="85"/>
    </location>
</feature>
<dbReference type="GeneID" id="134290884"/>
<dbReference type="EnsemblMetazoa" id="AALFPA23_002208.R1918">
    <property type="protein sequence ID" value="AALFPA23_002208.P1918"/>
    <property type="gene ID" value="AALFPA23_002208"/>
</dbReference>
<reference evidence="3" key="2">
    <citation type="submission" date="2025-05" db="UniProtKB">
        <authorList>
            <consortium name="EnsemblMetazoa"/>
        </authorList>
    </citation>
    <scope>IDENTIFICATION</scope>
    <source>
        <strain evidence="3">Foshan</strain>
    </source>
</reference>
<organism evidence="3 4">
    <name type="scientific">Aedes albopictus</name>
    <name type="common">Asian tiger mosquito</name>
    <name type="synonym">Stegomyia albopicta</name>
    <dbReference type="NCBI Taxonomy" id="7160"/>
    <lineage>
        <taxon>Eukaryota</taxon>
        <taxon>Metazoa</taxon>
        <taxon>Ecdysozoa</taxon>
        <taxon>Arthropoda</taxon>
        <taxon>Hexapoda</taxon>
        <taxon>Insecta</taxon>
        <taxon>Pterygota</taxon>
        <taxon>Neoptera</taxon>
        <taxon>Endopterygota</taxon>
        <taxon>Diptera</taxon>
        <taxon>Nematocera</taxon>
        <taxon>Culicoidea</taxon>
        <taxon>Culicidae</taxon>
        <taxon>Culicinae</taxon>
        <taxon>Aedini</taxon>
        <taxon>Aedes</taxon>
        <taxon>Stegomyia</taxon>
    </lineage>
</organism>